<dbReference type="Proteomes" id="UP000236370">
    <property type="component" value="Unassembled WGS sequence"/>
</dbReference>
<gene>
    <name evidence="8" type="ORF">CK820_G0039239</name>
</gene>
<dbReference type="EMBL" id="NBAG03000372">
    <property type="protein sequence ID" value="PNI33607.1"/>
    <property type="molecule type" value="Genomic_DNA"/>
</dbReference>
<dbReference type="InterPro" id="IPR036857">
    <property type="entry name" value="Thyroglobulin_1_sf"/>
</dbReference>
<dbReference type="PANTHER" id="PTHR12352">
    <property type="entry name" value="SECRETED MODULAR CALCIUM-BINDING PROTEIN"/>
    <property type="match status" value="1"/>
</dbReference>
<dbReference type="FunFam" id="4.10.800.10:FF:000013">
    <property type="entry name" value="Thyroglobulin"/>
    <property type="match status" value="1"/>
</dbReference>
<dbReference type="SUPFAM" id="SSF57184">
    <property type="entry name" value="Growth factor receptor domain"/>
    <property type="match status" value="1"/>
</dbReference>
<evidence type="ECO:0000313" key="8">
    <source>
        <dbReference type="EMBL" id="PNI33607.1"/>
    </source>
</evidence>
<evidence type="ECO:0000256" key="2">
    <source>
        <dbReference type="ARBA" id="ARBA00022525"/>
    </source>
</evidence>
<protein>
    <submittedName>
        <fullName evidence="8">TG isoform 17</fullName>
    </submittedName>
</protein>
<proteinExistence type="predicted"/>
<dbReference type="SMART" id="SM00211">
    <property type="entry name" value="TY"/>
    <property type="match status" value="5"/>
</dbReference>
<keyword evidence="3" id="KW-0677">Repeat</keyword>
<dbReference type="PROSITE" id="PS00484">
    <property type="entry name" value="THYROGLOBULIN_1_1"/>
    <property type="match status" value="1"/>
</dbReference>
<feature type="domain" description="Thyroglobulin type-1" evidence="7">
    <location>
        <begin position="737"/>
        <end position="778"/>
    </location>
</feature>
<dbReference type="InterPro" id="IPR009030">
    <property type="entry name" value="Growth_fac_rcpt_cys_sf"/>
</dbReference>
<reference evidence="8 9" key="1">
    <citation type="submission" date="2017-12" db="EMBL/GenBank/DDBJ databases">
        <title>High-resolution comparative analysis of great ape genomes.</title>
        <authorList>
            <person name="Pollen A."/>
            <person name="Hastie A."/>
            <person name="Hormozdiari F."/>
            <person name="Dougherty M."/>
            <person name="Liu R."/>
            <person name="Chaisson M."/>
            <person name="Hoppe E."/>
            <person name="Hill C."/>
            <person name="Pang A."/>
            <person name="Hillier L."/>
            <person name="Baker C."/>
            <person name="Armstrong J."/>
            <person name="Shendure J."/>
            <person name="Paten B."/>
            <person name="Wilson R."/>
            <person name="Chao H."/>
            <person name="Schneider V."/>
            <person name="Ventura M."/>
            <person name="Kronenberg Z."/>
            <person name="Murali S."/>
            <person name="Gordon D."/>
            <person name="Cantsilieris S."/>
            <person name="Munson K."/>
            <person name="Nelson B."/>
            <person name="Raja A."/>
            <person name="Underwood J."/>
            <person name="Diekhans M."/>
            <person name="Fiddes I."/>
            <person name="Haussler D."/>
            <person name="Eichler E."/>
        </authorList>
    </citation>
    <scope>NUCLEOTIDE SEQUENCE [LARGE SCALE GENOMIC DNA]</scope>
    <source>
        <strain evidence="8">Yerkes chimp pedigree #C0471</strain>
    </source>
</reference>
<comment type="caution">
    <text evidence="8">The sequence shown here is derived from an EMBL/GenBank/DDBJ whole genome shotgun (WGS) entry which is preliminary data.</text>
</comment>
<feature type="disulfide bond" evidence="5">
    <location>
        <begin position="415"/>
        <end position="435"/>
    </location>
</feature>
<organism evidence="8 9">
    <name type="scientific">Pan troglodytes</name>
    <name type="common">Chimpanzee</name>
    <dbReference type="NCBI Taxonomy" id="9598"/>
    <lineage>
        <taxon>Eukaryota</taxon>
        <taxon>Metazoa</taxon>
        <taxon>Chordata</taxon>
        <taxon>Craniata</taxon>
        <taxon>Vertebrata</taxon>
        <taxon>Euteleostomi</taxon>
        <taxon>Mammalia</taxon>
        <taxon>Eutheria</taxon>
        <taxon>Euarchontoglires</taxon>
        <taxon>Primates</taxon>
        <taxon>Haplorrhini</taxon>
        <taxon>Catarrhini</taxon>
        <taxon>Hominidae</taxon>
        <taxon>Pan</taxon>
    </lineage>
</organism>
<dbReference type="SMART" id="SM01411">
    <property type="entry name" value="Ephrin_rec_like"/>
    <property type="match status" value="1"/>
</dbReference>
<evidence type="ECO:0000256" key="6">
    <source>
        <dbReference type="SAM" id="MobiDB-lite"/>
    </source>
</evidence>
<dbReference type="Pfam" id="PF07699">
    <property type="entry name" value="Ephrin_rec_like"/>
    <property type="match status" value="1"/>
</dbReference>
<feature type="region of interest" description="Disordered" evidence="6">
    <location>
        <begin position="756"/>
        <end position="778"/>
    </location>
</feature>
<feature type="domain" description="Thyroglobulin type-1" evidence="7">
    <location>
        <begin position="266"/>
        <end position="321"/>
    </location>
</feature>
<dbReference type="InterPro" id="IPR000716">
    <property type="entry name" value="Thyroglobulin_1"/>
</dbReference>
<dbReference type="InterPro" id="IPR051950">
    <property type="entry name" value="Dev_reg/Prot_inhib"/>
</dbReference>
<evidence type="ECO:0000313" key="9">
    <source>
        <dbReference type="Proteomes" id="UP000236370"/>
    </source>
</evidence>
<sequence>MLPTLSDTYIPQCSTDGQWRQVQCDGPPEQVFELYQRWEAQNKDLTPAKLLVKIMSYREAASGNFSLFIQSLYEAGQQDVFPVLSQYPSLQDVPLAALEGKRPQPRENILLEPYLFWQILNGQLSQYPGSYSDFSTPLAHFDLRNCWCVDEAGQELEGTRAEPSKLPTCPGSCEEAKLRVLQFIREMEEIVSASNSSRFPLGESFLVAKGIRLRNEDLGLPPLFPPREAFAEQFLRGSDYAIRLAAQSTLSFYQRRRFSPDDSAGASALLRSGPYVPQCDAFGSWEPVQCHAGTGHCWCVDEKGGFIPASLTARSLQIPQCPTTCEKSRTSGLLSSWKQARSQENPSPRDLFVPACLETGEYARLQALGAGTWCVDPASGEELRPGSNSSAQSCRAEDGGFSPVQCDQAQGSCWCVMDSGEEVPGTRVAGGQPACESPRCPLPFNASEVVGGTILCETTSGPTGAAIQQCQLLCRQGSWSVFPPGPLICSLESGRWESQPPQPRACQRPQLWQTMQTQGHFQLQLPPGKMCSADYASLLQTFQVFILDELTARGFCQIQVKTFGTLVSIPVCNNSSVQVGCLTSERLGVNVTWKSRLEDIPVASLPDLHDIERALVGKDLLGRFTDLIQSGSFQLHLDSKTFPAETTIRFLQGDHFGTSPRTWFGCSEGFYQVLTSEASQDGLGCVKCPEGSYSQDEECIPCPVGFYQEQAGSLACVPCPVGRMTISAGAFSQTHCVTDCQRNEAGLQCDQNGQYRASQKDRGSGKAFCVDGEGRRLP</sequence>
<dbReference type="Gene3D" id="2.10.50.10">
    <property type="entry name" value="Tumor Necrosis Factor Receptor, subunit A, domain 2"/>
    <property type="match status" value="1"/>
</dbReference>
<dbReference type="CDD" id="cd00191">
    <property type="entry name" value="TY"/>
    <property type="match status" value="2"/>
</dbReference>
<dbReference type="InterPro" id="IPR011641">
    <property type="entry name" value="Tyr-kin_ephrin_A/B_rcpt-like"/>
</dbReference>
<evidence type="ECO:0000256" key="4">
    <source>
        <dbReference type="ARBA" id="ARBA00023157"/>
    </source>
</evidence>
<dbReference type="Gene3D" id="4.10.800.10">
    <property type="entry name" value="Thyroglobulin type-1"/>
    <property type="match status" value="4"/>
</dbReference>
<feature type="disulfide bond" evidence="5">
    <location>
        <begin position="290"/>
        <end position="297"/>
    </location>
</feature>
<dbReference type="GO" id="GO:0005576">
    <property type="term" value="C:extracellular region"/>
    <property type="evidence" value="ECO:0007669"/>
    <property type="project" value="UniProtKB-SubCell"/>
</dbReference>
<accession>A0A2J8KF07</accession>
<dbReference type="FunFam" id="2.10.50.10:FF:000047">
    <property type="entry name" value="Thyroglobulin"/>
    <property type="match status" value="1"/>
</dbReference>
<name>A0A2J8KF07_PANTR</name>
<evidence type="ECO:0000256" key="5">
    <source>
        <dbReference type="PROSITE-ProRule" id="PRU00500"/>
    </source>
</evidence>
<feature type="domain" description="Thyroglobulin type-1" evidence="7">
    <location>
        <begin position="322"/>
        <end position="435"/>
    </location>
</feature>
<evidence type="ECO:0000256" key="1">
    <source>
        <dbReference type="ARBA" id="ARBA00004613"/>
    </source>
</evidence>
<keyword evidence="4 5" id="KW-1015">Disulfide bond</keyword>
<feature type="non-terminal residue" evidence="8">
    <location>
        <position position="778"/>
    </location>
</feature>
<keyword evidence="2" id="KW-0964">Secreted</keyword>
<evidence type="ECO:0000256" key="3">
    <source>
        <dbReference type="ARBA" id="ARBA00022737"/>
    </source>
</evidence>
<evidence type="ECO:0000259" key="7">
    <source>
        <dbReference type="PROSITE" id="PS51162"/>
    </source>
</evidence>
<comment type="subcellular location">
    <subcellularLocation>
        <location evidence="1">Secreted</location>
    </subcellularLocation>
</comment>
<dbReference type="SUPFAM" id="SSF57610">
    <property type="entry name" value="Thyroglobulin type-1 domain"/>
    <property type="match status" value="5"/>
</dbReference>
<dbReference type="PROSITE" id="PS51162">
    <property type="entry name" value="THYROGLOBULIN_1_2"/>
    <property type="match status" value="4"/>
</dbReference>
<dbReference type="FunFam" id="4.10.800.10:FF:000017">
    <property type="entry name" value="Thyroglobulin"/>
    <property type="match status" value="1"/>
</dbReference>
<feature type="domain" description="Thyroglobulin type-1" evidence="7">
    <location>
        <begin position="1"/>
        <end position="169"/>
    </location>
</feature>
<feature type="disulfide bond" evidence="5">
    <location>
        <begin position="406"/>
        <end position="413"/>
    </location>
</feature>
<dbReference type="Pfam" id="PF00086">
    <property type="entry name" value="Thyroglobulin_1"/>
    <property type="match status" value="5"/>
</dbReference>
<dbReference type="AlphaFoldDB" id="A0A2J8KF07"/>
<comment type="caution">
    <text evidence="5">Lacks conserved residue(s) required for the propagation of feature annotation.</text>
</comment>
<dbReference type="PANTHER" id="PTHR12352:SF3">
    <property type="entry name" value="NIDOGEN-2"/>
    <property type="match status" value="1"/>
</dbReference>